<dbReference type="Gene3D" id="3.40.50.720">
    <property type="entry name" value="NAD(P)-binding Rossmann-like Domain"/>
    <property type="match status" value="1"/>
</dbReference>
<keyword evidence="5" id="KW-1185">Reference proteome</keyword>
<evidence type="ECO:0000256" key="1">
    <source>
        <dbReference type="ARBA" id="ARBA00006484"/>
    </source>
</evidence>
<accession>A0ABP7BNS9</accession>
<evidence type="ECO:0000256" key="2">
    <source>
        <dbReference type="ARBA" id="ARBA00023002"/>
    </source>
</evidence>
<organism evidence="4 5">
    <name type="scientific">Microbacterium marinilacus</name>
    <dbReference type="NCBI Taxonomy" id="415209"/>
    <lineage>
        <taxon>Bacteria</taxon>
        <taxon>Bacillati</taxon>
        <taxon>Actinomycetota</taxon>
        <taxon>Actinomycetes</taxon>
        <taxon>Micrococcales</taxon>
        <taxon>Microbacteriaceae</taxon>
        <taxon>Microbacterium</taxon>
    </lineage>
</organism>
<dbReference type="NCBIfam" id="NF006119">
    <property type="entry name" value="PRK08264.1-5"/>
    <property type="match status" value="1"/>
</dbReference>
<dbReference type="PANTHER" id="PTHR44169:SF6">
    <property type="entry name" value="NADPH-DEPENDENT 1-ACYLDIHYDROXYACETONE PHOSPHATE REDUCTASE"/>
    <property type="match status" value="1"/>
</dbReference>
<dbReference type="RefSeq" id="WP_221857773.1">
    <property type="nucleotide sequence ID" value="NZ_BAAAYV010000016.1"/>
</dbReference>
<sequence>MNINESIALVTGANRGLGRAIAQALLERGASKVYAAARNPETIDLPGVEPLRLDITDPEQVKAAAQRASDTTLLVNNAGINTVGPIMSGPLDGLHAELGTQLFGTLDMMRAFAPVLGRNGGGAILNVLSAMAWFPNVGGNAYHISKAAAWAATNGARVELAEQNTLVTGLFLGLADTDMAAWSDAPKLSPAQVATAALDGIEAGAAEVLADEWSRTVKHYLAEPPEAFASIAIPD</sequence>
<evidence type="ECO:0000256" key="3">
    <source>
        <dbReference type="RuleBase" id="RU000363"/>
    </source>
</evidence>
<dbReference type="SUPFAM" id="SSF51735">
    <property type="entry name" value="NAD(P)-binding Rossmann-fold domains"/>
    <property type="match status" value="1"/>
</dbReference>
<dbReference type="Pfam" id="PF00106">
    <property type="entry name" value="adh_short"/>
    <property type="match status" value="1"/>
</dbReference>
<dbReference type="EMBL" id="BAAAYV010000016">
    <property type="protein sequence ID" value="GAA3664539.1"/>
    <property type="molecule type" value="Genomic_DNA"/>
</dbReference>
<reference evidence="5" key="1">
    <citation type="journal article" date="2019" name="Int. J. Syst. Evol. Microbiol.">
        <title>The Global Catalogue of Microorganisms (GCM) 10K type strain sequencing project: providing services to taxonomists for standard genome sequencing and annotation.</title>
        <authorList>
            <consortium name="The Broad Institute Genomics Platform"/>
            <consortium name="The Broad Institute Genome Sequencing Center for Infectious Disease"/>
            <person name="Wu L."/>
            <person name="Ma J."/>
        </authorList>
    </citation>
    <scope>NUCLEOTIDE SEQUENCE [LARGE SCALE GENOMIC DNA]</scope>
    <source>
        <strain evidence="5">JCM 16546</strain>
    </source>
</reference>
<proteinExistence type="inferred from homology"/>
<name>A0ABP7BNS9_9MICO</name>
<keyword evidence="2" id="KW-0560">Oxidoreductase</keyword>
<dbReference type="Proteomes" id="UP001410795">
    <property type="component" value="Unassembled WGS sequence"/>
</dbReference>
<evidence type="ECO:0000313" key="4">
    <source>
        <dbReference type="EMBL" id="GAA3664539.1"/>
    </source>
</evidence>
<dbReference type="PRINTS" id="PR00080">
    <property type="entry name" value="SDRFAMILY"/>
</dbReference>
<gene>
    <name evidence="4" type="ORF">GCM10022202_28230</name>
</gene>
<dbReference type="PRINTS" id="PR00081">
    <property type="entry name" value="GDHRDH"/>
</dbReference>
<evidence type="ECO:0000313" key="5">
    <source>
        <dbReference type="Proteomes" id="UP001410795"/>
    </source>
</evidence>
<protein>
    <submittedName>
        <fullName evidence="4">SDR family oxidoreductase</fullName>
    </submittedName>
</protein>
<comment type="similarity">
    <text evidence="1 3">Belongs to the short-chain dehydrogenases/reductases (SDR) family.</text>
</comment>
<comment type="caution">
    <text evidence="4">The sequence shown here is derived from an EMBL/GenBank/DDBJ whole genome shotgun (WGS) entry which is preliminary data.</text>
</comment>
<dbReference type="PANTHER" id="PTHR44169">
    <property type="entry name" value="NADPH-DEPENDENT 1-ACYLDIHYDROXYACETONE PHOSPHATE REDUCTASE"/>
    <property type="match status" value="1"/>
</dbReference>
<dbReference type="InterPro" id="IPR036291">
    <property type="entry name" value="NAD(P)-bd_dom_sf"/>
</dbReference>
<dbReference type="InterPro" id="IPR002347">
    <property type="entry name" value="SDR_fam"/>
</dbReference>